<sequence>MTTAILYHNPRCSKSRQALDYLQQQNIDFQVLEYLKTPLTCEQIKDLQSALGLTSILEMTRIKEKEFSLAGLTKSSSDEEIIQAMVLYPKLIERPILHVNDKAAIGRPLERIMELLGV</sequence>
<dbReference type="EC" id="1.20.4.1" evidence="4"/>
<evidence type="ECO:0000256" key="1">
    <source>
        <dbReference type="ARBA" id="ARBA00007198"/>
    </source>
</evidence>
<keyword evidence="2 4" id="KW-0560">Oxidoreductase</keyword>
<dbReference type="RefSeq" id="WP_311367778.1">
    <property type="nucleotide sequence ID" value="NZ_JAVRHX010000001.1"/>
</dbReference>
<protein>
    <recommendedName>
        <fullName evidence="4">Arsenate reductase</fullName>
        <ecNumber evidence="4">1.20.4.1</ecNumber>
    </recommendedName>
</protein>
<dbReference type="InterPro" id="IPR036249">
    <property type="entry name" value="Thioredoxin-like_sf"/>
</dbReference>
<keyword evidence="6" id="KW-1185">Reference proteome</keyword>
<comment type="similarity">
    <text evidence="1 3 4">Belongs to the ArsC family.</text>
</comment>
<dbReference type="GO" id="GO:0008794">
    <property type="term" value="F:arsenate reductase (glutaredoxin) activity"/>
    <property type="evidence" value="ECO:0007669"/>
    <property type="project" value="UniProtKB-EC"/>
</dbReference>
<dbReference type="Gene3D" id="3.40.30.10">
    <property type="entry name" value="Glutaredoxin"/>
    <property type="match status" value="1"/>
</dbReference>
<dbReference type="PROSITE" id="PS51353">
    <property type="entry name" value="ARSC"/>
    <property type="match status" value="1"/>
</dbReference>
<dbReference type="PANTHER" id="PTHR30041">
    <property type="entry name" value="ARSENATE REDUCTASE"/>
    <property type="match status" value="1"/>
</dbReference>
<dbReference type="InterPro" id="IPR006660">
    <property type="entry name" value="Arsenate_reductase-like"/>
</dbReference>
<dbReference type="CDD" id="cd03034">
    <property type="entry name" value="ArsC_ArsC"/>
    <property type="match status" value="1"/>
</dbReference>
<dbReference type="Pfam" id="PF03960">
    <property type="entry name" value="ArsC"/>
    <property type="match status" value="1"/>
</dbReference>
<evidence type="ECO:0000256" key="3">
    <source>
        <dbReference type="PROSITE-ProRule" id="PRU01282"/>
    </source>
</evidence>
<comment type="caution">
    <text evidence="5">The sequence shown here is derived from an EMBL/GenBank/DDBJ whole genome shotgun (WGS) entry which is preliminary data.</text>
</comment>
<reference evidence="5 6" key="1">
    <citation type="submission" date="2023-09" db="EMBL/GenBank/DDBJ databases">
        <authorList>
            <person name="Rey-Velasco X."/>
        </authorList>
    </citation>
    <scope>NUCLEOTIDE SEQUENCE [LARGE SCALE GENOMIC DNA]</scope>
    <source>
        <strain evidence="5 6">P117</strain>
    </source>
</reference>
<dbReference type="SUPFAM" id="SSF52833">
    <property type="entry name" value="Thioredoxin-like"/>
    <property type="match status" value="1"/>
</dbReference>
<dbReference type="NCBIfam" id="TIGR00014">
    <property type="entry name" value="arsC"/>
    <property type="match status" value="1"/>
</dbReference>
<evidence type="ECO:0000256" key="4">
    <source>
        <dbReference type="RuleBase" id="RU362029"/>
    </source>
</evidence>
<accession>A0ABU2ZNV3</accession>
<name>A0ABU2ZNV3_9ALTE</name>
<comment type="catalytic activity">
    <reaction evidence="4">
        <text>[glutaredoxin]-dithiol + arsenate + glutathione + H(+) = glutathionyl-S-S-[glutaredoxin] + arsenite + H2O</text>
        <dbReference type="Rhea" id="RHEA:22016"/>
        <dbReference type="Rhea" id="RHEA-COMP:10729"/>
        <dbReference type="Rhea" id="RHEA-COMP:17668"/>
        <dbReference type="ChEBI" id="CHEBI:15377"/>
        <dbReference type="ChEBI" id="CHEBI:15378"/>
        <dbReference type="ChEBI" id="CHEBI:29242"/>
        <dbReference type="ChEBI" id="CHEBI:29950"/>
        <dbReference type="ChEBI" id="CHEBI:48597"/>
        <dbReference type="ChEBI" id="CHEBI:57925"/>
        <dbReference type="ChEBI" id="CHEBI:146199"/>
        <dbReference type="EC" id="1.20.4.1"/>
    </reaction>
</comment>
<gene>
    <name evidence="5" type="primary">arsC</name>
    <name evidence="5" type="ORF">RM552_05555</name>
</gene>
<dbReference type="EMBL" id="JAVRHX010000001">
    <property type="protein sequence ID" value="MDT0594300.1"/>
    <property type="molecule type" value="Genomic_DNA"/>
</dbReference>
<proteinExistence type="inferred from homology"/>
<evidence type="ECO:0000313" key="5">
    <source>
        <dbReference type="EMBL" id="MDT0594300.1"/>
    </source>
</evidence>
<dbReference type="PANTHER" id="PTHR30041:SF4">
    <property type="entry name" value="ARSENATE REDUCTASE"/>
    <property type="match status" value="1"/>
</dbReference>
<evidence type="ECO:0000313" key="6">
    <source>
        <dbReference type="Proteomes" id="UP001253545"/>
    </source>
</evidence>
<dbReference type="Proteomes" id="UP001253545">
    <property type="component" value="Unassembled WGS sequence"/>
</dbReference>
<dbReference type="InterPro" id="IPR006659">
    <property type="entry name" value="Arsenate_reductase"/>
</dbReference>
<evidence type="ECO:0000256" key="2">
    <source>
        <dbReference type="ARBA" id="ARBA00023002"/>
    </source>
</evidence>
<organism evidence="5 6">
    <name type="scientific">Glaciecola petra</name>
    <dbReference type="NCBI Taxonomy" id="3075602"/>
    <lineage>
        <taxon>Bacteria</taxon>
        <taxon>Pseudomonadati</taxon>
        <taxon>Pseudomonadota</taxon>
        <taxon>Gammaproteobacteria</taxon>
        <taxon>Alteromonadales</taxon>
        <taxon>Alteromonadaceae</taxon>
        <taxon>Glaciecola</taxon>
    </lineage>
</organism>